<reference evidence="2" key="2">
    <citation type="submission" date="2007-03" db="EMBL/GenBank/DDBJ databases">
        <authorList>
            <consortium name="The International Medicago Genome Annotation Group"/>
        </authorList>
    </citation>
    <scope>NUCLEOTIDE SEQUENCE</scope>
</reference>
<dbReference type="Gramene" id="rna8367">
    <property type="protein sequence ID" value="RHN72624.1"/>
    <property type="gene ID" value="gene8367"/>
</dbReference>
<dbReference type="EnsemblPlants" id="AES64468">
    <property type="protein sequence ID" value="AES64468"/>
    <property type="gene ID" value="MTR_2g025700"/>
</dbReference>
<organism evidence="2">
    <name type="scientific">Medicago truncatula</name>
    <name type="common">Barrel medic</name>
    <name type="synonym">Medicago tribuloides</name>
    <dbReference type="NCBI Taxonomy" id="3880"/>
    <lineage>
        <taxon>Eukaryota</taxon>
        <taxon>Viridiplantae</taxon>
        <taxon>Streptophyta</taxon>
        <taxon>Embryophyta</taxon>
        <taxon>Tracheophyta</taxon>
        <taxon>Spermatophyta</taxon>
        <taxon>Magnoliopsida</taxon>
        <taxon>eudicotyledons</taxon>
        <taxon>Gunneridae</taxon>
        <taxon>Pentapetalae</taxon>
        <taxon>rosids</taxon>
        <taxon>fabids</taxon>
        <taxon>Fabales</taxon>
        <taxon>Fabaceae</taxon>
        <taxon>Papilionoideae</taxon>
        <taxon>50 kb inversion clade</taxon>
        <taxon>NPAAA clade</taxon>
        <taxon>Hologalegina</taxon>
        <taxon>IRL clade</taxon>
        <taxon>Trifolieae</taxon>
        <taxon>Medicago</taxon>
    </lineage>
</organism>
<dbReference type="eggNOG" id="ENOG502S8IK">
    <property type="taxonomic scope" value="Eukaryota"/>
</dbReference>
<name>Q2HT38_MEDTR</name>
<reference evidence="3 6" key="4">
    <citation type="journal article" date="2014" name="BMC Genomics">
        <title>An improved genome release (version Mt4.0) for the model legume Medicago truncatula.</title>
        <authorList>
            <person name="Tang H."/>
            <person name="Krishnakumar V."/>
            <person name="Bidwell S."/>
            <person name="Rosen B."/>
            <person name="Chan A."/>
            <person name="Zhou S."/>
            <person name="Gentzbittel L."/>
            <person name="Childs K.L."/>
            <person name="Yandell M."/>
            <person name="Gundlach H."/>
            <person name="Mayer K.F."/>
            <person name="Schwartz D.C."/>
            <person name="Town C.D."/>
        </authorList>
    </citation>
    <scope>GENOME REANNOTATION</scope>
    <source>
        <strain evidence="5 6">cv. Jemalong A17</strain>
    </source>
</reference>
<accession>Q2HT38</accession>
<gene>
    <name evidence="3" type="ordered locus">MTR_2g025700</name>
    <name evidence="2" type="ORF">MtrDRAFT_AC150798g11v2</name>
    <name evidence="4" type="ORF">MtrunA17_Chr2g0289811</name>
</gene>
<dbReference type="HOGENOM" id="CLU_174282_0_0_1"/>
<dbReference type="EMBL" id="AC150798">
    <property type="protein sequence ID" value="ABD33006.1"/>
    <property type="molecule type" value="Genomic_DNA"/>
</dbReference>
<dbReference type="PaxDb" id="3880-AES64468"/>
<dbReference type="Proteomes" id="UP000002051">
    <property type="component" value="Chromosome 2"/>
</dbReference>
<evidence type="ECO:0000313" key="6">
    <source>
        <dbReference type="Proteomes" id="UP000002051"/>
    </source>
</evidence>
<evidence type="ECO:0000313" key="3">
    <source>
        <dbReference type="EMBL" id="AES64468.1"/>
    </source>
</evidence>
<dbReference type="EMBL" id="CM001218">
    <property type="protein sequence ID" value="AES64468.1"/>
    <property type="molecule type" value="Genomic_DNA"/>
</dbReference>
<keyword evidence="3" id="KW-0812">Transmembrane</keyword>
<feature type="signal peptide" evidence="1">
    <location>
        <begin position="1"/>
        <end position="28"/>
    </location>
</feature>
<evidence type="ECO:0000313" key="2">
    <source>
        <dbReference type="EMBL" id="ABD33006.1"/>
    </source>
</evidence>
<proteinExistence type="predicted"/>
<reference evidence="5" key="5">
    <citation type="submission" date="2015-04" db="UniProtKB">
        <authorList>
            <consortium name="EnsemblPlants"/>
        </authorList>
    </citation>
    <scope>IDENTIFICATION</scope>
    <source>
        <strain evidence="5">cv. Jemalong A17</strain>
    </source>
</reference>
<keyword evidence="6" id="KW-1185">Reference proteome</keyword>
<protein>
    <submittedName>
        <fullName evidence="2">TNFR/CD27/30/40/95 cysteine-rich region</fullName>
    </submittedName>
    <submittedName>
        <fullName evidence="3">Transmembrane protein, putative</fullName>
    </submittedName>
</protein>
<reference evidence="2" key="1">
    <citation type="submission" date="2005-04" db="EMBL/GenBank/DDBJ databases">
        <authorList>
            <person name="Town C.D."/>
        </authorList>
    </citation>
    <scope>NUCLEOTIDE SEQUENCE</scope>
</reference>
<reference evidence="3 6" key="3">
    <citation type="journal article" date="2011" name="Nature">
        <title>The Medicago genome provides insight into the evolution of rhizobial symbioses.</title>
        <authorList>
            <person name="Young N.D."/>
            <person name="Debelle F."/>
            <person name="Oldroyd G.E."/>
            <person name="Geurts R."/>
            <person name="Cannon S.B."/>
            <person name="Udvardi M.K."/>
            <person name="Benedito V.A."/>
            <person name="Mayer K.F."/>
            <person name="Gouzy J."/>
            <person name="Schoof H."/>
            <person name="Van de Peer Y."/>
            <person name="Proost S."/>
            <person name="Cook D.R."/>
            <person name="Meyers B.C."/>
            <person name="Spannagl M."/>
            <person name="Cheung F."/>
            <person name="De Mita S."/>
            <person name="Krishnakumar V."/>
            <person name="Gundlach H."/>
            <person name="Zhou S."/>
            <person name="Mudge J."/>
            <person name="Bharti A.K."/>
            <person name="Murray J.D."/>
            <person name="Naoumkina M.A."/>
            <person name="Rosen B."/>
            <person name="Silverstein K.A."/>
            <person name="Tang H."/>
            <person name="Rombauts S."/>
            <person name="Zhao P.X."/>
            <person name="Zhou P."/>
            <person name="Barbe V."/>
            <person name="Bardou P."/>
            <person name="Bechner M."/>
            <person name="Bellec A."/>
            <person name="Berger A."/>
            <person name="Berges H."/>
            <person name="Bidwell S."/>
            <person name="Bisseling T."/>
            <person name="Choisne N."/>
            <person name="Couloux A."/>
            <person name="Denny R."/>
            <person name="Deshpande S."/>
            <person name="Dai X."/>
            <person name="Doyle J.J."/>
            <person name="Dudez A.M."/>
            <person name="Farmer A.D."/>
            <person name="Fouteau S."/>
            <person name="Franken C."/>
            <person name="Gibelin C."/>
            <person name="Gish J."/>
            <person name="Goldstein S."/>
            <person name="Gonzalez A.J."/>
            <person name="Green P.J."/>
            <person name="Hallab A."/>
            <person name="Hartog M."/>
            <person name="Hua A."/>
            <person name="Humphray S.J."/>
            <person name="Jeong D.H."/>
            <person name="Jing Y."/>
            <person name="Jocker A."/>
            <person name="Kenton S.M."/>
            <person name="Kim D.J."/>
            <person name="Klee K."/>
            <person name="Lai H."/>
            <person name="Lang C."/>
            <person name="Lin S."/>
            <person name="Macmil S.L."/>
            <person name="Magdelenat G."/>
            <person name="Matthews L."/>
            <person name="McCorrison J."/>
            <person name="Monaghan E.L."/>
            <person name="Mun J.H."/>
            <person name="Najar F.Z."/>
            <person name="Nicholson C."/>
            <person name="Noirot C."/>
            <person name="O'Bleness M."/>
            <person name="Paule C.R."/>
            <person name="Poulain J."/>
            <person name="Prion F."/>
            <person name="Qin B."/>
            <person name="Qu C."/>
            <person name="Retzel E.F."/>
            <person name="Riddle C."/>
            <person name="Sallet E."/>
            <person name="Samain S."/>
            <person name="Samson N."/>
            <person name="Sanders I."/>
            <person name="Saurat O."/>
            <person name="Scarpelli C."/>
            <person name="Schiex T."/>
            <person name="Segurens B."/>
            <person name="Severin A.J."/>
            <person name="Sherrier D.J."/>
            <person name="Shi R."/>
            <person name="Sims S."/>
            <person name="Singer S.R."/>
            <person name="Sinharoy S."/>
            <person name="Sterck L."/>
            <person name="Viollet A."/>
            <person name="Wang B.B."/>
            <person name="Wang K."/>
            <person name="Wang M."/>
            <person name="Wang X."/>
            <person name="Warfsmann J."/>
            <person name="Weissenbach J."/>
            <person name="White D.D."/>
            <person name="White J.D."/>
            <person name="Wiley G.B."/>
            <person name="Wincker P."/>
            <person name="Xing Y."/>
            <person name="Yang L."/>
            <person name="Yao Z."/>
            <person name="Ying F."/>
            <person name="Zhai J."/>
            <person name="Zhou L."/>
            <person name="Zuber A."/>
            <person name="Denarie J."/>
            <person name="Dixon R.A."/>
            <person name="May G.D."/>
            <person name="Schwartz D.C."/>
            <person name="Rogers J."/>
            <person name="Quetier F."/>
            <person name="Town C.D."/>
            <person name="Roe B.A."/>
        </authorList>
    </citation>
    <scope>NUCLEOTIDE SEQUENCE [LARGE SCALE GENOMIC DNA]</scope>
    <source>
        <strain evidence="3">A17</strain>
        <strain evidence="5 6">cv. Jemalong A17</strain>
    </source>
</reference>
<dbReference type="OMA" id="KRCDCDG"/>
<sequence>MEAKKQKMAIQIQALSLIMLLMASPIMGWGCPRTNRRWCKDCIVNQMKKSCPTCYPVLHCMARCLWDGGFKTNCINKCNCYSCYPTLYDCKRCMTKCKCSCTN</sequence>
<evidence type="ECO:0000313" key="5">
    <source>
        <dbReference type="EnsemblPlants" id="AES64468"/>
    </source>
</evidence>
<keyword evidence="1" id="KW-0732">Signal</keyword>
<evidence type="ECO:0000256" key="1">
    <source>
        <dbReference type="SAM" id="SignalP"/>
    </source>
</evidence>
<keyword evidence="3" id="KW-0472">Membrane</keyword>
<dbReference type="AlphaFoldDB" id="Q2HT38"/>
<dbReference type="EMBL" id="PSQE01000002">
    <property type="protein sequence ID" value="RHN72624.1"/>
    <property type="molecule type" value="Genomic_DNA"/>
</dbReference>
<evidence type="ECO:0000313" key="4">
    <source>
        <dbReference type="EMBL" id="RHN72624.1"/>
    </source>
</evidence>
<reference evidence="4" key="6">
    <citation type="journal article" date="2018" name="Nat. Plants">
        <title>Whole-genome landscape of Medicago truncatula symbiotic genes.</title>
        <authorList>
            <person name="Pecrix Y."/>
            <person name="Gamas P."/>
            <person name="Carrere S."/>
        </authorList>
    </citation>
    <scope>NUCLEOTIDE SEQUENCE</scope>
    <source>
        <tissue evidence="4">Leaves</tissue>
    </source>
</reference>
<feature type="chain" id="PRO_5014586125" evidence="1">
    <location>
        <begin position="29"/>
        <end position="103"/>
    </location>
</feature>
<dbReference type="Proteomes" id="UP000265566">
    <property type="component" value="Chromosome 2"/>
</dbReference>